<dbReference type="Proteomes" id="UP000037185">
    <property type="component" value="Unassembled WGS sequence"/>
</dbReference>
<name>A0ACC4W9V5_STRFR</name>
<proteinExistence type="predicted"/>
<keyword evidence="2" id="KW-1185">Reference proteome</keyword>
<gene>
    <name evidence="1" type="ORF">ADZ36_16275</name>
</gene>
<evidence type="ECO:0000313" key="2">
    <source>
        <dbReference type="Proteomes" id="UP000037185"/>
    </source>
</evidence>
<organism evidence="1 2">
    <name type="scientific">Streptomyces fradiae</name>
    <name type="common">Streptomyces roseoflavus</name>
    <dbReference type="NCBI Taxonomy" id="1906"/>
    <lineage>
        <taxon>Bacteria</taxon>
        <taxon>Bacillati</taxon>
        <taxon>Actinomycetota</taxon>
        <taxon>Actinomycetes</taxon>
        <taxon>Kitasatosporales</taxon>
        <taxon>Streptomycetaceae</taxon>
        <taxon>Streptomyces</taxon>
    </lineage>
</organism>
<accession>A0ACC4W9V5</accession>
<sequence>MKRRVGRHSRRGRTEPAGDTGSPEPDAPAATGTPAAPGAGRRGPAVATAPGAPYERPRAPGAPRPQDGPYGTPPQGTPPRGTPVYGTPPRGTPPYGTPPYGTPVHGTPAHGTPAFGTPPHGFPAHGTPPHGTPRVRGGHPQQYEAGGGWGAAAARPAPYATGVAPPLQPASGTVPRPRQDFVEAFDDGVFPARTPAPPARPRPGGPDGGRGRGPEPSAAGGEPPEDGDGGGPGGMGGGDDPDRQARHSGTDETAEKGGRGRAFTGVAAAAVTTVLAIVVAGQVADGGPNSDAAPVLGGGQRDDGAGLSRSDDRKAVEQPGGVVRKPQRLSYADRMARKDTLDPQLAGPGAFRTVGGPAEGTGKGQVMRYRVDVEKDLPLDGDLFAEAVHRTLNDERSWSRGGARTFDRVTGADADFVITLASPGTTGVWCAKSGLDTTVDNVSCDSASTPRVLINAYRWAQGSKTFGDDIAGYRQMLINHEVGHRLGLNHRSCTAQGALAPVMMQQTKSLSSAGITCRPNAWPFP</sequence>
<protein>
    <submittedName>
        <fullName evidence="1">Uncharacterized protein</fullName>
    </submittedName>
</protein>
<dbReference type="EMBL" id="LGSP01000029">
    <property type="protein sequence ID" value="KNE81456.1"/>
    <property type="molecule type" value="Genomic_DNA"/>
</dbReference>
<comment type="caution">
    <text evidence="1">The sequence shown here is derived from an EMBL/GenBank/DDBJ whole genome shotgun (WGS) entry which is preliminary data.</text>
</comment>
<evidence type="ECO:0000313" key="1">
    <source>
        <dbReference type="EMBL" id="KNE81456.1"/>
    </source>
</evidence>
<reference evidence="1" key="1">
    <citation type="submission" date="2015-07" db="EMBL/GenBank/DDBJ databases">
        <title>Draft genome sequence of Streptomyces fradiae, a resistant strain to nitron-oligomycin.</title>
        <authorList>
            <person name="Vatlin A.A."/>
            <person name="Bekker O.B."/>
            <person name="Danilenko V.N."/>
        </authorList>
    </citation>
    <scope>NUCLEOTIDE SEQUENCE</scope>
    <source>
        <strain evidence="1">Olg1-1</strain>
    </source>
</reference>